<evidence type="ECO:0000313" key="14">
    <source>
        <dbReference type="Proteomes" id="UP000070399"/>
    </source>
</evidence>
<dbReference type="UniPathway" id="UPA00034">
    <property type="reaction ID" value="UER00026"/>
</dbReference>
<dbReference type="Gene3D" id="3.40.50.720">
    <property type="entry name" value="NAD(P)-binding Rossmann-like Domain"/>
    <property type="match status" value="1"/>
</dbReference>
<evidence type="ECO:0000256" key="2">
    <source>
        <dbReference type="ARBA" id="ARBA00007442"/>
    </source>
</evidence>
<keyword evidence="14" id="KW-1185">Reference proteome</keyword>
<dbReference type="CDD" id="cd02270">
    <property type="entry name" value="meso-DAPDH_N"/>
    <property type="match status" value="1"/>
</dbReference>
<evidence type="ECO:0000256" key="10">
    <source>
        <dbReference type="ARBA" id="ARBA00023154"/>
    </source>
</evidence>
<evidence type="ECO:0000313" key="13">
    <source>
        <dbReference type="EMBL" id="KXB09131.1"/>
    </source>
</evidence>
<comment type="subunit">
    <text evidence="3">Homodimer.</text>
</comment>
<dbReference type="EMBL" id="LHYO01000016">
    <property type="protein sequence ID" value="KXB09131.1"/>
    <property type="molecule type" value="Genomic_DNA"/>
</dbReference>
<sequence>MKVAVIGYGHVGKWTVNKIENTPDLEVSGIVSRRAKKLSKELDYEVAPDIDGLDADVGILATETEHLFEATPKILECCDSVDSFDMHHRTQKYFELIDKAAKKNNRVALYAHGWDPGLFSEMRVIFEAFFPRGETLYEYGINLPSGGVSRGHSAELNREFSDRIELAVSRTFPKNEESQNVREVTIAKRGDVDEGELIEDVMRHPYFRGDDVSFKFKPLNQVKEYFTEEHSGQVIRRGETRDDIREEGKFELILYSNPGFTAQVLVSSVHAIPRMRETFGPGAYNMTQVPPNYYSPKTNEEIREEFV</sequence>
<dbReference type="InterPro" id="IPR036291">
    <property type="entry name" value="NAD(P)-bd_dom_sf"/>
</dbReference>
<evidence type="ECO:0000259" key="12">
    <source>
        <dbReference type="Pfam" id="PF16654"/>
    </source>
</evidence>
<dbReference type="PIRSF" id="PIRSF025648">
    <property type="entry name" value="DDH"/>
    <property type="match status" value="1"/>
</dbReference>
<dbReference type="Pfam" id="PF16654">
    <property type="entry name" value="DAPDH_C"/>
    <property type="match status" value="1"/>
</dbReference>
<dbReference type="InterPro" id="IPR010190">
    <property type="entry name" value="Diaminopimelate_DH_Ddh"/>
</dbReference>
<evidence type="ECO:0000256" key="4">
    <source>
        <dbReference type="ARBA" id="ARBA00012080"/>
    </source>
</evidence>
<evidence type="ECO:0000256" key="11">
    <source>
        <dbReference type="ARBA" id="ARBA00052023"/>
    </source>
</evidence>
<dbReference type="SUPFAM" id="SSF51735">
    <property type="entry name" value="NAD(P)-binding Rossmann-fold domains"/>
    <property type="match status" value="1"/>
</dbReference>
<comment type="similarity">
    <text evidence="2">Belongs to the diaminopimelate dehydrogenase family.</text>
</comment>
<dbReference type="Gene3D" id="3.30.360.10">
    <property type="entry name" value="Dihydrodipicolinate Reductase, domain 2"/>
    <property type="match status" value="1"/>
</dbReference>
<reference evidence="13 14" key="1">
    <citation type="journal article" date="2016" name="Sci. Rep.">
        <title>Metabolic traits of an uncultured archaeal lineage -MSBL1- from brine pools of the Red Sea.</title>
        <authorList>
            <person name="Mwirichia R."/>
            <person name="Alam I."/>
            <person name="Rashid M."/>
            <person name="Vinu M."/>
            <person name="Ba-Alawi W."/>
            <person name="Anthony Kamau A."/>
            <person name="Kamanda Ngugi D."/>
            <person name="Goker M."/>
            <person name="Klenk H.P."/>
            <person name="Bajic V."/>
            <person name="Stingl U."/>
        </authorList>
    </citation>
    <scope>NUCLEOTIDE SEQUENCE [LARGE SCALE GENOMIC DNA]</scope>
    <source>
        <strain evidence="13">SCGC-AAA833F18</strain>
    </source>
</reference>
<keyword evidence="8" id="KW-0220">Diaminopimelate biosynthesis</keyword>
<comment type="catalytic activity">
    <reaction evidence="11">
        <text>meso-2,6-diaminopimelate + NADP(+) + H2O = (S)-2-amino-6-oxoheptanedioate + NH4(+) + NADPH + H(+)</text>
        <dbReference type="Rhea" id="RHEA:13561"/>
        <dbReference type="ChEBI" id="CHEBI:15377"/>
        <dbReference type="ChEBI" id="CHEBI:15378"/>
        <dbReference type="ChEBI" id="CHEBI:28938"/>
        <dbReference type="ChEBI" id="CHEBI:57783"/>
        <dbReference type="ChEBI" id="CHEBI:57791"/>
        <dbReference type="ChEBI" id="CHEBI:58349"/>
        <dbReference type="ChEBI" id="CHEBI:58556"/>
        <dbReference type="EC" id="1.4.1.16"/>
    </reaction>
</comment>
<evidence type="ECO:0000256" key="7">
    <source>
        <dbReference type="ARBA" id="ARBA00022857"/>
    </source>
</evidence>
<keyword evidence="6" id="KW-0028">Amino-acid biosynthesis</keyword>
<name>A0A133VRT2_9EURY</name>
<evidence type="ECO:0000256" key="9">
    <source>
        <dbReference type="ARBA" id="ARBA00023002"/>
    </source>
</evidence>
<evidence type="ECO:0000256" key="5">
    <source>
        <dbReference type="ARBA" id="ARBA00021654"/>
    </source>
</evidence>
<dbReference type="SUPFAM" id="SSF55347">
    <property type="entry name" value="Glyceraldehyde-3-phosphate dehydrogenase-like, C-terminal domain"/>
    <property type="match status" value="1"/>
</dbReference>
<comment type="pathway">
    <text evidence="1">Amino-acid biosynthesis; L-lysine biosynthesis via DAP pathway; DL-2,6-diaminopimelate from (S)-tetrahydrodipicolinate: step 1/1.</text>
</comment>
<feature type="domain" description="Meso-diaminopimelate D-dehydrogenase C-terminal" evidence="12">
    <location>
        <begin position="113"/>
        <end position="253"/>
    </location>
</feature>
<proteinExistence type="inferred from homology"/>
<evidence type="ECO:0000256" key="3">
    <source>
        <dbReference type="ARBA" id="ARBA00011738"/>
    </source>
</evidence>
<evidence type="ECO:0000256" key="6">
    <source>
        <dbReference type="ARBA" id="ARBA00022605"/>
    </source>
</evidence>
<evidence type="ECO:0000256" key="8">
    <source>
        <dbReference type="ARBA" id="ARBA00022915"/>
    </source>
</evidence>
<dbReference type="AlphaFoldDB" id="A0A133VRT2"/>
<dbReference type="EC" id="1.4.1.16" evidence="4"/>
<dbReference type="InterPro" id="IPR032094">
    <property type="entry name" value="Meso-DAP_DH_C"/>
</dbReference>
<keyword evidence="9" id="KW-0560">Oxidoreductase</keyword>
<dbReference type="Proteomes" id="UP000070399">
    <property type="component" value="Unassembled WGS sequence"/>
</dbReference>
<organism evidence="13 14">
    <name type="scientific">candidate division MSBL1 archaeon SCGC-AAA833F18</name>
    <dbReference type="NCBI Taxonomy" id="1698257"/>
    <lineage>
        <taxon>Archaea</taxon>
        <taxon>Methanobacteriati</taxon>
        <taxon>Methanobacteriota</taxon>
        <taxon>candidate division MSBL1</taxon>
    </lineage>
</organism>
<dbReference type="GO" id="GO:0047850">
    <property type="term" value="F:diaminopimelate dehydrogenase activity"/>
    <property type="evidence" value="ECO:0007669"/>
    <property type="project" value="InterPro"/>
</dbReference>
<comment type="caution">
    <text evidence="13">The sequence shown here is derived from an EMBL/GenBank/DDBJ whole genome shotgun (WGS) entry which is preliminary data.</text>
</comment>
<accession>A0A133VRT2</accession>
<keyword evidence="10" id="KW-0457">Lysine biosynthesis</keyword>
<keyword evidence="7" id="KW-0521">NADP</keyword>
<gene>
    <name evidence="13" type="ORF">AKJ35_01330</name>
</gene>
<dbReference type="GO" id="GO:0009089">
    <property type="term" value="P:lysine biosynthetic process via diaminopimelate"/>
    <property type="evidence" value="ECO:0007669"/>
    <property type="project" value="UniProtKB-UniPathway"/>
</dbReference>
<evidence type="ECO:0000256" key="1">
    <source>
        <dbReference type="ARBA" id="ARBA00004896"/>
    </source>
</evidence>
<protein>
    <recommendedName>
        <fullName evidence="5">Meso-diaminopimelate D-dehydrogenase</fullName>
        <ecNumber evidence="4">1.4.1.16</ecNumber>
    </recommendedName>
</protein>